<dbReference type="Pfam" id="PF07970">
    <property type="entry name" value="COPIIcoated_ERV"/>
    <property type="match status" value="1"/>
</dbReference>
<feature type="domain" description="Endoplasmic reticulum vesicle transporter N-terminal" evidence="9">
    <location>
        <begin position="72"/>
        <end position="141"/>
    </location>
</feature>
<proteinExistence type="inferred from homology"/>
<reference evidence="10 11" key="1">
    <citation type="journal article" date="2010" name="Nature">
        <title>The genome of a songbird.</title>
        <authorList>
            <person name="Warren W.C."/>
            <person name="Clayton D.F."/>
            <person name="Ellegren H."/>
            <person name="Arnold A.P."/>
            <person name="Hillier L.W."/>
            <person name="Kunstner A."/>
            <person name="Searle S."/>
            <person name="White S."/>
            <person name="Vilella A.J."/>
            <person name="Fairley S."/>
            <person name="Heger A."/>
            <person name="Kong L."/>
            <person name="Ponting C.P."/>
            <person name="Jarvis E.D."/>
            <person name="Mello C.V."/>
            <person name="Minx P."/>
            <person name="Lovell P."/>
            <person name="Velho T.A."/>
            <person name="Ferris M."/>
            <person name="Balakrishnan C.N."/>
            <person name="Sinha S."/>
            <person name="Blatti C."/>
            <person name="London S.E."/>
            <person name="Li Y."/>
            <person name="Lin Y.C."/>
            <person name="George J."/>
            <person name="Sweedler J."/>
            <person name="Southey B."/>
            <person name="Gunaratne P."/>
            <person name="Watson M."/>
            <person name="Nam K."/>
            <person name="Backstrom N."/>
            <person name="Smeds L."/>
            <person name="Nabholz B."/>
            <person name="Itoh Y."/>
            <person name="Whitney O."/>
            <person name="Pfenning A.R."/>
            <person name="Howard J."/>
            <person name="Volker M."/>
            <person name="Skinner B.M."/>
            <person name="Griffin D.K."/>
            <person name="Ye L."/>
            <person name="McLaren W.M."/>
            <person name="Flicek P."/>
            <person name="Quesada V."/>
            <person name="Velasco G."/>
            <person name="Lopez-Otin C."/>
            <person name="Puente X.S."/>
            <person name="Olender T."/>
            <person name="Lancet D."/>
            <person name="Smit A.F."/>
            <person name="Hubley R."/>
            <person name="Konkel M.K."/>
            <person name="Walker J.A."/>
            <person name="Batzer M.A."/>
            <person name="Gu W."/>
            <person name="Pollock D.D."/>
            <person name="Chen L."/>
            <person name="Cheng Z."/>
            <person name="Eichler E.E."/>
            <person name="Stapley J."/>
            <person name="Slate J."/>
            <person name="Ekblom R."/>
            <person name="Birkhead T."/>
            <person name="Burke T."/>
            <person name="Burt D."/>
            <person name="Scharff C."/>
            <person name="Adam I."/>
            <person name="Richard H."/>
            <person name="Sultan M."/>
            <person name="Soldatov A."/>
            <person name="Lehrach H."/>
            <person name="Edwards S.V."/>
            <person name="Yang S.P."/>
            <person name="Li X."/>
            <person name="Graves T."/>
            <person name="Fulton L."/>
            <person name="Nelson J."/>
            <person name="Chinwalla A."/>
            <person name="Hou S."/>
            <person name="Mardis E.R."/>
            <person name="Wilson R.K."/>
        </authorList>
    </citation>
    <scope>NUCLEOTIDE SEQUENCE [LARGE SCALE GENOMIC DNA]</scope>
</reference>
<evidence type="ECO:0000256" key="5">
    <source>
        <dbReference type="ARBA" id="ARBA00022989"/>
    </source>
</evidence>
<dbReference type="PANTHER" id="PTHR10984">
    <property type="entry name" value="ENDOPLASMIC RETICULUM-GOLGI INTERMEDIATE COMPARTMENT PROTEIN"/>
    <property type="match status" value="1"/>
</dbReference>
<dbReference type="PANTHER" id="PTHR10984:SF36">
    <property type="entry name" value="ENDOPLASMIC RETICULUM-GOLGI INTERMEDIATE COMPARTMENT PROTEIN 1"/>
    <property type="match status" value="1"/>
</dbReference>
<dbReference type="Pfam" id="PF13850">
    <property type="entry name" value="ERGIC_N"/>
    <property type="match status" value="1"/>
</dbReference>
<dbReference type="AlphaFoldDB" id="H0YPW2"/>
<comment type="similarity">
    <text evidence="2 7">Belongs to the ERGIC family.</text>
</comment>
<evidence type="ECO:0000259" key="9">
    <source>
        <dbReference type="Pfam" id="PF13850"/>
    </source>
</evidence>
<feature type="domain" description="Endoplasmic reticulum vesicle transporter C-terminal" evidence="8">
    <location>
        <begin position="151"/>
        <end position="299"/>
    </location>
</feature>
<organism evidence="10 11">
    <name type="scientific">Taeniopygia guttata</name>
    <name type="common">Zebra finch</name>
    <name type="synonym">Poephila guttata</name>
    <dbReference type="NCBI Taxonomy" id="59729"/>
    <lineage>
        <taxon>Eukaryota</taxon>
        <taxon>Metazoa</taxon>
        <taxon>Chordata</taxon>
        <taxon>Craniata</taxon>
        <taxon>Vertebrata</taxon>
        <taxon>Euteleostomi</taxon>
        <taxon>Archelosauria</taxon>
        <taxon>Archosauria</taxon>
        <taxon>Dinosauria</taxon>
        <taxon>Saurischia</taxon>
        <taxon>Theropoda</taxon>
        <taxon>Coelurosauria</taxon>
        <taxon>Aves</taxon>
        <taxon>Neognathae</taxon>
        <taxon>Neoaves</taxon>
        <taxon>Telluraves</taxon>
        <taxon>Australaves</taxon>
        <taxon>Passeriformes</taxon>
        <taxon>Passeroidea</taxon>
        <taxon>Estrildidae</taxon>
        <taxon>Estrildinae</taxon>
        <taxon>Taeniopygia</taxon>
    </lineage>
</organism>
<evidence type="ECO:0000256" key="4">
    <source>
        <dbReference type="ARBA" id="ARBA00022892"/>
    </source>
</evidence>
<keyword evidence="7" id="KW-0256">Endoplasmic reticulum</keyword>
<reference evidence="10" key="2">
    <citation type="submission" date="2025-08" db="UniProtKB">
        <authorList>
            <consortium name="Ensembl"/>
        </authorList>
    </citation>
    <scope>IDENTIFICATION</scope>
</reference>
<dbReference type="InterPro" id="IPR045888">
    <property type="entry name" value="Erv"/>
</dbReference>
<gene>
    <name evidence="10" type="primary">ERGIC1</name>
</gene>
<evidence type="ECO:0000313" key="11">
    <source>
        <dbReference type="Proteomes" id="UP000007754"/>
    </source>
</evidence>
<dbReference type="InterPro" id="IPR012936">
    <property type="entry name" value="Erv_C"/>
</dbReference>
<evidence type="ECO:0000256" key="6">
    <source>
        <dbReference type="ARBA" id="ARBA00023136"/>
    </source>
</evidence>
<keyword evidence="7" id="KW-0813">Transport</keyword>
<evidence type="ECO:0000256" key="7">
    <source>
        <dbReference type="RuleBase" id="RU369013"/>
    </source>
</evidence>
<evidence type="ECO:0000256" key="2">
    <source>
        <dbReference type="ARBA" id="ARBA00005648"/>
    </source>
</evidence>
<comment type="function">
    <text evidence="7">Plays a role in transport between endoplasmic reticulum and Golgi.</text>
</comment>
<accession>H0YPW2</accession>
<dbReference type="GO" id="GO:0005789">
    <property type="term" value="C:endoplasmic reticulum membrane"/>
    <property type="evidence" value="ECO:0007669"/>
    <property type="project" value="UniProtKB-SubCell"/>
</dbReference>
<evidence type="ECO:0000256" key="3">
    <source>
        <dbReference type="ARBA" id="ARBA00022692"/>
    </source>
</evidence>
<evidence type="ECO:0000256" key="1">
    <source>
        <dbReference type="ARBA" id="ARBA00004457"/>
    </source>
</evidence>
<keyword evidence="5" id="KW-1133">Transmembrane helix</keyword>
<name>H0YPW2_TAEGU</name>
<dbReference type="Ensembl" id="ENSTGUT00000000317.2">
    <property type="protein sequence ID" value="ENSTGUP00000000312.2"/>
    <property type="gene ID" value="ENSTGUG00000000300.2"/>
</dbReference>
<dbReference type="HOGENOM" id="CLU_034705_0_1_1"/>
<keyword evidence="7" id="KW-0333">Golgi apparatus</keyword>
<dbReference type="GeneTree" id="ENSGT00530000063113"/>
<evidence type="ECO:0000313" key="10">
    <source>
        <dbReference type="Ensembl" id="ENSTGUP00000000312.2"/>
    </source>
</evidence>
<reference evidence="10" key="3">
    <citation type="submission" date="2025-09" db="UniProtKB">
        <authorList>
            <consortium name="Ensembl"/>
        </authorList>
    </citation>
    <scope>IDENTIFICATION</scope>
</reference>
<dbReference type="GO" id="GO:0006888">
    <property type="term" value="P:endoplasmic reticulum to Golgi vesicle-mediated transport"/>
    <property type="evidence" value="ECO:0007669"/>
    <property type="project" value="UniProtKB-UniRule"/>
</dbReference>
<dbReference type="GO" id="GO:0030134">
    <property type="term" value="C:COPII-coated ER to Golgi transport vesicle"/>
    <property type="evidence" value="ECO:0007669"/>
    <property type="project" value="TreeGrafter"/>
</dbReference>
<dbReference type="Proteomes" id="UP000007754">
    <property type="component" value="Chromosome 13"/>
</dbReference>
<dbReference type="GO" id="GO:0006890">
    <property type="term" value="P:retrograde vesicle-mediated transport, Golgi to endoplasmic reticulum"/>
    <property type="evidence" value="ECO:0007669"/>
    <property type="project" value="TreeGrafter"/>
</dbReference>
<protein>
    <recommendedName>
        <fullName evidence="7">Endoplasmic reticulum-Golgi intermediate compartment protein</fullName>
    </recommendedName>
</protein>
<dbReference type="InterPro" id="IPR039542">
    <property type="entry name" value="Erv_N"/>
</dbReference>
<evidence type="ECO:0000259" key="8">
    <source>
        <dbReference type="Pfam" id="PF07970"/>
    </source>
</evidence>
<keyword evidence="3" id="KW-0812">Transmembrane</keyword>
<dbReference type="GO" id="GO:0000139">
    <property type="term" value="C:Golgi membrane"/>
    <property type="evidence" value="ECO:0007669"/>
    <property type="project" value="UniProtKB-SubCell"/>
</dbReference>
<sequence>MPFQVGIPRNCCLGTSQFLKWGFSLSAESVCQQMEKLEKSLAAQFQYCHSAVPALRCLTREPKCLLIPQTPLSVCCCLFILFLFLSELTGFIATEIVNELYVDDPDKDSGGKIEVNLNISLPNLHCELVGLDIQDEMGRHEVGHIDNSMKIPLNNGDGCRFEGHFSINKVPGNFHVSTHSATAQPQNPDMTHVIHKLSFGDKLQVHNVHGAFNALEGADKLSSNPLASHDYILKIVPTVYEDMSGKQRYSYQYTVANKEYVAYSHTGRIIPAIWFRYDLSPITVKYTERRQPLYRFITSDTEVFWVFYTEFYSVLLLGLIRSASSRHFLLGRSGEELHYQIPEVFS</sequence>
<dbReference type="GO" id="GO:0033116">
    <property type="term" value="C:endoplasmic reticulum-Golgi intermediate compartment membrane"/>
    <property type="evidence" value="ECO:0007669"/>
    <property type="project" value="UniProtKB-SubCell"/>
</dbReference>
<comment type="subcellular location">
    <subcellularLocation>
        <location evidence="7">Endoplasmic reticulum membrane</location>
        <topology evidence="7">Multi-pass membrane protein</topology>
    </subcellularLocation>
    <subcellularLocation>
        <location evidence="1 7">Endoplasmic reticulum-Golgi intermediate compartment membrane</location>
        <topology evidence="1 7">Multi-pass membrane protein</topology>
    </subcellularLocation>
    <subcellularLocation>
        <location evidence="7">Golgi apparatus membrane</location>
        <topology evidence="7">Multi-pass membrane protein</topology>
    </subcellularLocation>
</comment>
<keyword evidence="4 7" id="KW-0931">ER-Golgi transport</keyword>
<dbReference type="InParanoid" id="H0YPW2"/>
<dbReference type="GO" id="GO:0005654">
    <property type="term" value="C:nucleoplasm"/>
    <property type="evidence" value="ECO:0007669"/>
    <property type="project" value="Ensembl"/>
</dbReference>
<dbReference type="STRING" id="59729.ENSTGUP00000000312"/>
<keyword evidence="6" id="KW-0472">Membrane</keyword>
<keyword evidence="11" id="KW-1185">Reference proteome</keyword>